<dbReference type="RefSeq" id="WP_190119643.1">
    <property type="nucleotide sequence ID" value="NZ_BMVR01000017.1"/>
</dbReference>
<keyword evidence="2" id="KW-1185">Reference proteome</keyword>
<dbReference type="EMBL" id="JAEKOZ010000018">
    <property type="protein sequence ID" value="MBJ3810644.1"/>
    <property type="molecule type" value="Genomic_DNA"/>
</dbReference>
<protein>
    <submittedName>
        <fullName evidence="1">Immunity 49 family protein</fullName>
    </submittedName>
</protein>
<accession>A0ABS0XBP4</accession>
<reference evidence="1 2" key="1">
    <citation type="submission" date="2020-12" db="EMBL/GenBank/DDBJ databases">
        <title>Streptomyces typhae sp. nov., a novel endophytic actinomycete isolated from the root of cattail pollen (Typha angustifolia L.).</title>
        <authorList>
            <person name="Peng C."/>
            <person name="Liu C."/>
        </authorList>
    </citation>
    <scope>NUCLEOTIDE SEQUENCE [LARGE SCALE GENOMIC DNA]</scope>
    <source>
        <strain evidence="1 2">JCM 4753</strain>
    </source>
</reference>
<sequence length="323" mass="35230">MQEVTRHEVREEHIAQALDDITGRTRGRWHWMRYDDPSPRKMREMGEELLEHVAARTVAGGPLDETSRTALRTAAECALGELSVGCFPGGDQEILFPLINEELTSEDIAFGDVVAFSKGSEQAPSARTWLDTFAVCVVSGVVWDWQRVIGLLLRSDYAPAIRDGVPYSTLTSTSDRPDLAAMDALCGYLTRSQGHLPRDWPTVPLCKPDADERTEAARQLDGAGALAPDHRLLRVLLDDDQPAFEQALVARLVEHRESVGADPAPKTLLPLGALVLAALAVQAHGWELRVRSGYLPDDLVGSPQAMRLAADGQANNLGGWAAK</sequence>
<dbReference type="Pfam" id="PF15575">
    <property type="entry name" value="Imm49"/>
    <property type="match status" value="1"/>
</dbReference>
<organism evidence="1 2">
    <name type="scientific">Streptomyces flavofungini</name>
    <dbReference type="NCBI Taxonomy" id="68200"/>
    <lineage>
        <taxon>Bacteria</taxon>
        <taxon>Bacillati</taxon>
        <taxon>Actinomycetota</taxon>
        <taxon>Actinomycetes</taxon>
        <taxon>Kitasatosporales</taxon>
        <taxon>Streptomycetaceae</taxon>
        <taxon>Streptomyces</taxon>
    </lineage>
</organism>
<name>A0ABS0XBP4_9ACTN</name>
<evidence type="ECO:0000313" key="2">
    <source>
        <dbReference type="Proteomes" id="UP000634780"/>
    </source>
</evidence>
<gene>
    <name evidence="1" type="ORF">JGB26_26650</name>
</gene>
<comment type="caution">
    <text evidence="1">The sequence shown here is derived from an EMBL/GenBank/DDBJ whole genome shotgun (WGS) entry which is preliminary data.</text>
</comment>
<dbReference type="InterPro" id="IPR029074">
    <property type="entry name" value="Imm49"/>
</dbReference>
<dbReference type="Proteomes" id="UP000634780">
    <property type="component" value="Unassembled WGS sequence"/>
</dbReference>
<proteinExistence type="predicted"/>
<evidence type="ECO:0000313" key="1">
    <source>
        <dbReference type="EMBL" id="MBJ3810644.1"/>
    </source>
</evidence>